<feature type="compositionally biased region" description="Gly residues" evidence="1">
    <location>
        <begin position="305"/>
        <end position="314"/>
    </location>
</feature>
<proteinExistence type="predicted"/>
<name>A0ABP6N505_9ACTN</name>
<comment type="caution">
    <text evidence="3">The sequence shown here is derived from an EMBL/GenBank/DDBJ whole genome shotgun (WGS) entry which is preliminary data.</text>
</comment>
<accession>A0ABP6N505</accession>
<dbReference type="InterPro" id="IPR001387">
    <property type="entry name" value="Cro/C1-type_HTH"/>
</dbReference>
<sequence length="314" mass="33994">MSERGRLGDFLYARRSQLRPADVGLKDYGDRRRVAGLRREELALLAGVSASYYTRLEQGQSVGASAEILDAVAGALCLDESERRHLHDLADAGRRRAPARRPRPEQAGTATLHLLSTLESVPALVSGRRTDVLAWNRLGHALFAAHVSPDSPQRAAERPNLARMLFLDPHTRALYADWTAKAKAVVENLRMVAGRYPDDTLLTSLIGELTVKSPEFAAMWTGHQVHPCDFASYEMRHPLVGTLTVTQQSLNLPQVTDQHLVLAVTEPGSPSRAAVSLLAQAATTASAHSGERADRHAHHTADQGSGPGGLGARP</sequence>
<dbReference type="InterPro" id="IPR010982">
    <property type="entry name" value="Lambda_DNA-bd_dom_sf"/>
</dbReference>
<keyword evidence="4" id="KW-1185">Reference proteome</keyword>
<gene>
    <name evidence="3" type="ORF">GCM10010449_66160</name>
</gene>
<dbReference type="Gene3D" id="1.10.260.40">
    <property type="entry name" value="lambda repressor-like DNA-binding domains"/>
    <property type="match status" value="1"/>
</dbReference>
<evidence type="ECO:0000256" key="1">
    <source>
        <dbReference type="SAM" id="MobiDB-lite"/>
    </source>
</evidence>
<evidence type="ECO:0000313" key="3">
    <source>
        <dbReference type="EMBL" id="GAA3136442.1"/>
    </source>
</evidence>
<dbReference type="Proteomes" id="UP001501637">
    <property type="component" value="Unassembled WGS sequence"/>
</dbReference>
<dbReference type="PANTHER" id="PTHR35010">
    <property type="entry name" value="BLL4672 PROTEIN-RELATED"/>
    <property type="match status" value="1"/>
</dbReference>
<feature type="domain" description="HTH cro/C1-type" evidence="2">
    <location>
        <begin position="32"/>
        <end position="83"/>
    </location>
</feature>
<dbReference type="Pfam" id="PF13560">
    <property type="entry name" value="HTH_31"/>
    <property type="match status" value="1"/>
</dbReference>
<dbReference type="CDD" id="cd00093">
    <property type="entry name" value="HTH_XRE"/>
    <property type="match status" value="1"/>
</dbReference>
<dbReference type="PANTHER" id="PTHR35010:SF2">
    <property type="entry name" value="BLL4672 PROTEIN"/>
    <property type="match status" value="1"/>
</dbReference>
<dbReference type="RefSeq" id="WP_344527296.1">
    <property type="nucleotide sequence ID" value="NZ_BAAAUG010000147.1"/>
</dbReference>
<protein>
    <submittedName>
        <fullName evidence="3">Helix-turn-helix transcriptional regulator</fullName>
    </submittedName>
</protein>
<reference evidence="4" key="1">
    <citation type="journal article" date="2019" name="Int. J. Syst. Evol. Microbiol.">
        <title>The Global Catalogue of Microorganisms (GCM) 10K type strain sequencing project: providing services to taxonomists for standard genome sequencing and annotation.</title>
        <authorList>
            <consortium name="The Broad Institute Genomics Platform"/>
            <consortium name="The Broad Institute Genome Sequencing Center for Infectious Disease"/>
            <person name="Wu L."/>
            <person name="Ma J."/>
        </authorList>
    </citation>
    <scope>NUCLEOTIDE SEQUENCE [LARGE SCALE GENOMIC DNA]</scope>
    <source>
        <strain evidence="4">JCM 9092</strain>
    </source>
</reference>
<organism evidence="3 4">
    <name type="scientific">Streptomyces rectiviolaceus</name>
    <dbReference type="NCBI Taxonomy" id="332591"/>
    <lineage>
        <taxon>Bacteria</taxon>
        <taxon>Bacillati</taxon>
        <taxon>Actinomycetota</taxon>
        <taxon>Actinomycetes</taxon>
        <taxon>Kitasatosporales</taxon>
        <taxon>Streptomycetaceae</taxon>
        <taxon>Streptomyces</taxon>
    </lineage>
</organism>
<feature type="region of interest" description="Disordered" evidence="1">
    <location>
        <begin position="284"/>
        <end position="314"/>
    </location>
</feature>
<evidence type="ECO:0000259" key="2">
    <source>
        <dbReference type="PROSITE" id="PS50943"/>
    </source>
</evidence>
<dbReference type="InterPro" id="IPR041413">
    <property type="entry name" value="MLTR_LBD"/>
</dbReference>
<dbReference type="EMBL" id="BAAAUG010000147">
    <property type="protein sequence ID" value="GAA3136442.1"/>
    <property type="molecule type" value="Genomic_DNA"/>
</dbReference>
<dbReference type="SUPFAM" id="SSF47413">
    <property type="entry name" value="lambda repressor-like DNA-binding domains"/>
    <property type="match status" value="1"/>
</dbReference>
<dbReference type="Gene3D" id="3.30.450.180">
    <property type="match status" value="1"/>
</dbReference>
<dbReference type="PROSITE" id="PS50943">
    <property type="entry name" value="HTH_CROC1"/>
    <property type="match status" value="1"/>
</dbReference>
<dbReference type="SMART" id="SM00530">
    <property type="entry name" value="HTH_XRE"/>
    <property type="match status" value="1"/>
</dbReference>
<dbReference type="Pfam" id="PF17765">
    <property type="entry name" value="MLTR_LBD"/>
    <property type="match status" value="1"/>
</dbReference>
<evidence type="ECO:0000313" key="4">
    <source>
        <dbReference type="Proteomes" id="UP001501637"/>
    </source>
</evidence>